<evidence type="ECO:0000313" key="1">
    <source>
        <dbReference type="EMBL" id="KXA95009.1"/>
    </source>
</evidence>
<comment type="caution">
    <text evidence="1">The sequence shown here is derived from an EMBL/GenBank/DDBJ whole genome shotgun (WGS) entry which is preliminary data.</text>
</comment>
<accession>A0A133ULG9</accession>
<reference evidence="1 2" key="1">
    <citation type="journal article" date="2016" name="Sci. Rep.">
        <title>Metabolic traits of an uncultured archaeal lineage -MSBL1- from brine pools of the Red Sea.</title>
        <authorList>
            <person name="Mwirichia R."/>
            <person name="Alam I."/>
            <person name="Rashid M."/>
            <person name="Vinu M."/>
            <person name="Ba-Alawi W."/>
            <person name="Anthony Kamau A."/>
            <person name="Kamanda Ngugi D."/>
            <person name="Goker M."/>
            <person name="Klenk H.P."/>
            <person name="Bajic V."/>
            <person name="Stingl U."/>
        </authorList>
    </citation>
    <scope>NUCLEOTIDE SEQUENCE [LARGE SCALE GENOMIC DNA]</scope>
    <source>
        <strain evidence="1">SCGC-AAA259I07</strain>
    </source>
</reference>
<dbReference type="EMBL" id="LHXQ01000018">
    <property type="protein sequence ID" value="KXA95009.1"/>
    <property type="molecule type" value="Genomic_DNA"/>
</dbReference>
<evidence type="ECO:0000313" key="2">
    <source>
        <dbReference type="Proteomes" id="UP000070155"/>
    </source>
</evidence>
<dbReference type="AlphaFoldDB" id="A0A133ULG9"/>
<sequence length="62" mass="7226">MSRVFEKLPFSTLEPTFHIWTGYLLNRELDRLEDEESISSFKSEIKRVGGLQTVSFSTIVFL</sequence>
<protein>
    <submittedName>
        <fullName evidence="1">Uncharacterized protein</fullName>
    </submittedName>
</protein>
<name>A0A133ULG9_9EURY</name>
<organism evidence="1 2">
    <name type="scientific">candidate division MSBL1 archaeon SCGC-AAA259I07</name>
    <dbReference type="NCBI Taxonomy" id="1698266"/>
    <lineage>
        <taxon>Archaea</taxon>
        <taxon>Methanobacteriati</taxon>
        <taxon>Methanobacteriota</taxon>
        <taxon>candidate division MSBL1</taxon>
    </lineage>
</organism>
<gene>
    <name evidence="1" type="ORF">AKJ36_01725</name>
</gene>
<proteinExistence type="predicted"/>
<dbReference type="Proteomes" id="UP000070155">
    <property type="component" value="Unassembled WGS sequence"/>
</dbReference>
<keyword evidence="2" id="KW-1185">Reference proteome</keyword>